<evidence type="ECO:0000313" key="5">
    <source>
        <dbReference type="EMBL" id="RHY25218.1"/>
    </source>
</evidence>
<dbReference type="VEuPathDB" id="FungiDB:H310_05239"/>
<evidence type="ECO:0000256" key="4">
    <source>
        <dbReference type="SAM" id="MobiDB-lite"/>
    </source>
</evidence>
<dbReference type="InterPro" id="IPR002110">
    <property type="entry name" value="Ankyrin_rpt"/>
</dbReference>
<dbReference type="PROSITE" id="PS50088">
    <property type="entry name" value="ANK_REPEAT"/>
    <property type="match status" value="1"/>
</dbReference>
<dbReference type="Gene3D" id="1.25.40.20">
    <property type="entry name" value="Ankyrin repeat-containing domain"/>
    <property type="match status" value="1"/>
</dbReference>
<feature type="compositionally biased region" description="Basic and acidic residues" evidence="4">
    <location>
        <begin position="234"/>
        <end position="243"/>
    </location>
</feature>
<dbReference type="PANTHER" id="PTHR24198:SF165">
    <property type="entry name" value="ANKYRIN REPEAT-CONTAINING PROTEIN-RELATED"/>
    <property type="match status" value="1"/>
</dbReference>
<name>A0A418AL31_9STRA</name>
<dbReference type="SUPFAM" id="SSF48403">
    <property type="entry name" value="Ankyrin repeat"/>
    <property type="match status" value="1"/>
</dbReference>
<sequence>MIITHYSMATPYAPPSPPPPAPRDLTPLMVAVLAGNQAAVDRLLVDPAVDVNEADEEGNTAIFLACGARREAIVLRFLAHPRLDLDHTNLELATVFHVACLHGLVEAVRRLADHPNVFVNQGNCNCYTLPHSKRNQRESYLGEVVMDASDLMGSVINIVGMLGGANKRKADEIAPDEAETPEPFEAVQAASSWMKRPEGQAELERIAARGMLEGALQTKGSLEAVEQLLRERREEEAARKADEAEQAAQEEQRRLREVEAAARAQSAELPGAATTT</sequence>
<dbReference type="Pfam" id="PF12796">
    <property type="entry name" value="Ank_2"/>
    <property type="match status" value="1"/>
</dbReference>
<organism evidence="5 6">
    <name type="scientific">Aphanomyces invadans</name>
    <dbReference type="NCBI Taxonomy" id="157072"/>
    <lineage>
        <taxon>Eukaryota</taxon>
        <taxon>Sar</taxon>
        <taxon>Stramenopiles</taxon>
        <taxon>Oomycota</taxon>
        <taxon>Saprolegniomycetes</taxon>
        <taxon>Saprolegniales</taxon>
        <taxon>Verrucalvaceae</taxon>
        <taxon>Aphanomyces</taxon>
    </lineage>
</organism>
<proteinExistence type="predicted"/>
<keyword evidence="2 3" id="KW-0040">ANK repeat</keyword>
<evidence type="ECO:0000256" key="1">
    <source>
        <dbReference type="ARBA" id="ARBA00022737"/>
    </source>
</evidence>
<evidence type="ECO:0000256" key="3">
    <source>
        <dbReference type="PROSITE-ProRule" id="PRU00023"/>
    </source>
</evidence>
<feature type="repeat" description="ANK" evidence="3">
    <location>
        <begin position="23"/>
        <end position="56"/>
    </location>
</feature>
<dbReference type="VEuPathDB" id="FungiDB:H310_04348"/>
<reference evidence="5 6" key="1">
    <citation type="submission" date="2018-08" db="EMBL/GenBank/DDBJ databases">
        <title>Aphanomyces genome sequencing and annotation.</title>
        <authorList>
            <person name="Minardi D."/>
            <person name="Oidtmann B."/>
            <person name="Van Der Giezen M."/>
            <person name="Studholme D.J."/>
        </authorList>
    </citation>
    <scope>NUCLEOTIDE SEQUENCE [LARGE SCALE GENOMIC DNA]</scope>
    <source>
        <strain evidence="5 6">NJM0002</strain>
    </source>
</reference>
<evidence type="ECO:0000313" key="6">
    <source>
        <dbReference type="Proteomes" id="UP000285060"/>
    </source>
</evidence>
<comment type="caution">
    <text evidence="5">The sequence shown here is derived from an EMBL/GenBank/DDBJ whole genome shotgun (WGS) entry which is preliminary data.</text>
</comment>
<keyword evidence="6" id="KW-1185">Reference proteome</keyword>
<evidence type="ECO:0000256" key="2">
    <source>
        <dbReference type="ARBA" id="ARBA00023043"/>
    </source>
</evidence>
<dbReference type="AlphaFoldDB" id="A0A418AL31"/>
<protein>
    <submittedName>
        <fullName evidence="5">Uncharacterized protein</fullName>
    </submittedName>
</protein>
<feature type="compositionally biased region" description="Basic and acidic residues" evidence="4">
    <location>
        <begin position="250"/>
        <end position="260"/>
    </location>
</feature>
<feature type="region of interest" description="Disordered" evidence="4">
    <location>
        <begin position="234"/>
        <end position="276"/>
    </location>
</feature>
<dbReference type="InterPro" id="IPR036770">
    <property type="entry name" value="Ankyrin_rpt-contain_sf"/>
</dbReference>
<accession>A0A418AL31</accession>
<keyword evidence="1" id="KW-0677">Repeat</keyword>
<dbReference type="SMART" id="SM00248">
    <property type="entry name" value="ANK"/>
    <property type="match status" value="3"/>
</dbReference>
<dbReference type="Proteomes" id="UP000285060">
    <property type="component" value="Unassembled WGS sequence"/>
</dbReference>
<gene>
    <name evidence="5" type="ORF">DYB32_008459</name>
</gene>
<dbReference type="EMBL" id="QUSY01001360">
    <property type="protein sequence ID" value="RHY25218.1"/>
    <property type="molecule type" value="Genomic_DNA"/>
</dbReference>
<dbReference type="PANTHER" id="PTHR24198">
    <property type="entry name" value="ANKYRIN REPEAT AND PROTEIN KINASE DOMAIN-CONTAINING PROTEIN"/>
    <property type="match status" value="1"/>
</dbReference>